<organism evidence="10 11">
    <name type="scientific">Bacteroides pyogenes</name>
    <dbReference type="NCBI Taxonomy" id="310300"/>
    <lineage>
        <taxon>Bacteria</taxon>
        <taxon>Pseudomonadati</taxon>
        <taxon>Bacteroidota</taxon>
        <taxon>Bacteroidia</taxon>
        <taxon>Bacteroidales</taxon>
        <taxon>Bacteroidaceae</taxon>
        <taxon>Bacteroides</taxon>
    </lineage>
</organism>
<keyword evidence="8" id="KW-0732">Signal</keyword>
<keyword evidence="11" id="KW-1185">Reference proteome</keyword>
<comment type="subcellular location">
    <subcellularLocation>
        <location evidence="1 7">Cell outer membrane</location>
        <topology evidence="1 7">Multi-pass membrane protein</topology>
    </subcellularLocation>
</comment>
<evidence type="ECO:0000256" key="6">
    <source>
        <dbReference type="ARBA" id="ARBA00023237"/>
    </source>
</evidence>
<evidence type="ECO:0000313" key="10">
    <source>
        <dbReference type="EMBL" id="TYK35231.1"/>
    </source>
</evidence>
<dbReference type="NCBIfam" id="TIGR04057">
    <property type="entry name" value="SusC_RagA_signa"/>
    <property type="match status" value="1"/>
</dbReference>
<dbReference type="Gene3D" id="3.55.50.30">
    <property type="match status" value="1"/>
</dbReference>
<reference evidence="10 11" key="1">
    <citation type="submission" date="2019-07" db="EMBL/GenBank/DDBJ databases">
        <title>Draft Genome Sequences of Bacteroides pyogenes Strains Isolated from the Uterus Holstein Dairy Cows with Metritis.</title>
        <authorList>
            <person name="Cunha F."/>
            <person name="Galvao K.N."/>
            <person name="Jeon S.J."/>
            <person name="Jeong K.C."/>
        </authorList>
    </citation>
    <scope>NUCLEOTIDE SEQUENCE [LARGE SCALE GENOMIC DNA]</scope>
    <source>
        <strain evidence="10 11">KG-31</strain>
    </source>
</reference>
<dbReference type="InterPro" id="IPR023997">
    <property type="entry name" value="TonB-dep_OMP_SusC/RagA_CS"/>
</dbReference>
<dbReference type="InterPro" id="IPR012910">
    <property type="entry name" value="Plug_dom"/>
</dbReference>
<dbReference type="SUPFAM" id="SSF56935">
    <property type="entry name" value="Porins"/>
    <property type="match status" value="1"/>
</dbReference>
<dbReference type="Gene3D" id="2.60.40.1120">
    <property type="entry name" value="Carboxypeptidase-like, regulatory domain"/>
    <property type="match status" value="1"/>
</dbReference>
<evidence type="ECO:0000256" key="2">
    <source>
        <dbReference type="ARBA" id="ARBA00022448"/>
    </source>
</evidence>
<dbReference type="Proteomes" id="UP000324383">
    <property type="component" value="Unassembled WGS sequence"/>
</dbReference>
<accession>A0A5D3F142</accession>
<evidence type="ECO:0000259" key="9">
    <source>
        <dbReference type="SMART" id="SM00965"/>
    </source>
</evidence>
<evidence type="ECO:0000256" key="7">
    <source>
        <dbReference type="PROSITE-ProRule" id="PRU01360"/>
    </source>
</evidence>
<evidence type="ECO:0000256" key="3">
    <source>
        <dbReference type="ARBA" id="ARBA00022452"/>
    </source>
</evidence>
<gene>
    <name evidence="10" type="ORF">FNJ60_02210</name>
</gene>
<dbReference type="SUPFAM" id="SSF49464">
    <property type="entry name" value="Carboxypeptidase regulatory domain-like"/>
    <property type="match status" value="1"/>
</dbReference>
<dbReference type="SMART" id="SM00965">
    <property type="entry name" value="STN"/>
    <property type="match status" value="1"/>
</dbReference>
<dbReference type="GO" id="GO:0009279">
    <property type="term" value="C:cell outer membrane"/>
    <property type="evidence" value="ECO:0007669"/>
    <property type="project" value="UniProtKB-SubCell"/>
</dbReference>
<dbReference type="Gene3D" id="2.40.170.20">
    <property type="entry name" value="TonB-dependent receptor, beta-barrel domain"/>
    <property type="match status" value="1"/>
</dbReference>
<evidence type="ECO:0000256" key="8">
    <source>
        <dbReference type="SAM" id="SignalP"/>
    </source>
</evidence>
<dbReference type="InterPro" id="IPR008969">
    <property type="entry name" value="CarboxyPept-like_regulatory"/>
</dbReference>
<keyword evidence="5 7" id="KW-0472">Membrane</keyword>
<dbReference type="Pfam" id="PF13715">
    <property type="entry name" value="CarbopepD_reg_2"/>
    <property type="match status" value="1"/>
</dbReference>
<feature type="domain" description="Secretin/TonB short N-terminal" evidence="9">
    <location>
        <begin position="53"/>
        <end position="104"/>
    </location>
</feature>
<name>A0A5D3F142_9BACE</name>
<evidence type="ECO:0000256" key="4">
    <source>
        <dbReference type="ARBA" id="ARBA00022692"/>
    </source>
</evidence>
<dbReference type="InterPro" id="IPR036942">
    <property type="entry name" value="Beta-barrel_TonB_sf"/>
</dbReference>
<keyword evidence="4 7" id="KW-0812">Transmembrane</keyword>
<dbReference type="Pfam" id="PF07660">
    <property type="entry name" value="STN"/>
    <property type="match status" value="1"/>
</dbReference>
<comment type="similarity">
    <text evidence="7">Belongs to the TonB-dependent receptor family.</text>
</comment>
<dbReference type="NCBIfam" id="TIGR04056">
    <property type="entry name" value="OMP_RagA_SusC"/>
    <property type="match status" value="1"/>
</dbReference>
<feature type="chain" id="PRO_5030116384" evidence="8">
    <location>
        <begin position="25"/>
        <end position="1098"/>
    </location>
</feature>
<protein>
    <submittedName>
        <fullName evidence="10">SusC/RagA family TonB-linked outer membrane protein</fullName>
    </submittedName>
</protein>
<dbReference type="RefSeq" id="WP_148726535.1">
    <property type="nucleotide sequence ID" value="NZ_CP197398.1"/>
</dbReference>
<evidence type="ECO:0000256" key="5">
    <source>
        <dbReference type="ARBA" id="ARBA00023136"/>
    </source>
</evidence>
<sequence length="1098" mass="121438">MNYYRFKAFLFMFFSCFVIQTALFAQSNAKITIKKKNITLQEALQQIEKQSTYLVAFNESKLEKTKRVDLVINGESLDKALSAILSGTGFSYKIKDNYIMIVPQAKPVGEKKKVTGVVKDEKGEELIGVNVSVKGSSSGTITDIEGRFSLQAAKGEVIEFSYVGYVSKQITLGDVTTLSVVLQEDSKTLDEVVVTALGIKRSEKALSYNVQKVDNKDLTTVKDINFVNSLNGKVAGVNINSSSAGAGGATRVVMRGAKSITGGNNVLYVIDGVPMNNISGGDIGTDLRFAKQPRGEGIADINPEDIESISVLTGPSAAALYGSSAANGVILINTKKGQEGKMKLSFSSSVDFSSPFVKPEFQNTYGNVKGTFESWGEKLETPSSFDPMSFFQTGHNFMNSLALTTGTKTNQTFVSVATANSEGIIPNNKYDRYNFTVRNTASFLNDKLHLDVSGNYIIQKTQNMYRPGEYYNPIPAVYLFPRGESWEAVKLYKRYDRVRKFPVQNWVYGDNGMQMQNPYFIVNDMMTPLYRKRYMFMASLKYDILDWLNVAGRVRVDNTNTESEDRYHASGQGQLYANTHGNGIYGHSQSLAQQTYMDLIFGVNKTFGDFNLTGNFGASLEDYYTSSVSFSGPILRVPNIFSSDALDPNFNHGSDSNFRKRGTAVFGSAELGWKSTLYLTLTGRNDWSSLLVNAKEPSFFYPSVGLSGIVSNMLQLPEVITFLKVRGSYTEVGAPIPDKYRGMTRGTVTFPMKNGLPSTKTTRPFYDFKAERTRSYELGMNLRMLESKLNFDFTYYLSNTYNQTFLNPLPGSSPYSHFIIQAGSIRNYGFEVALGYQDKFGPVSLSSNLTYSRNVNLVKELVHDYPTGEDGKTVSFKETTAGGGYIREGDAIGDVYVTKILKRDLQGNVEVDAEGKISTMELPDGKRLKIGSANPDFTIGWRNDIAYKNFNFSFLINARVGGIVISNTQALMDQYGVSKASAEARDRGGVMVAGGKMVDAKNYYSVVGGGRLAAYYYYSATNVRLQEVSLGYKLPNRIFGVQCPDISLSFIGRNLWMLYNKAPFDPELTATTGTYGQGSEYFGSPSLRNLGFSLKVQF</sequence>
<dbReference type="InterPro" id="IPR037066">
    <property type="entry name" value="Plug_dom_sf"/>
</dbReference>
<evidence type="ECO:0000256" key="1">
    <source>
        <dbReference type="ARBA" id="ARBA00004571"/>
    </source>
</evidence>
<dbReference type="InterPro" id="IPR023996">
    <property type="entry name" value="TonB-dep_OMP_SusC/RagA"/>
</dbReference>
<dbReference type="InterPro" id="IPR011662">
    <property type="entry name" value="Secretin/TonB_short_N"/>
</dbReference>
<dbReference type="PROSITE" id="PS52016">
    <property type="entry name" value="TONB_DEPENDENT_REC_3"/>
    <property type="match status" value="1"/>
</dbReference>
<dbReference type="EMBL" id="VKLW01000003">
    <property type="protein sequence ID" value="TYK35231.1"/>
    <property type="molecule type" value="Genomic_DNA"/>
</dbReference>
<keyword evidence="3 7" id="KW-1134">Transmembrane beta strand</keyword>
<evidence type="ECO:0000313" key="11">
    <source>
        <dbReference type="Proteomes" id="UP000324383"/>
    </source>
</evidence>
<dbReference type="Pfam" id="PF07715">
    <property type="entry name" value="Plug"/>
    <property type="match status" value="1"/>
</dbReference>
<feature type="signal peptide" evidence="8">
    <location>
        <begin position="1"/>
        <end position="24"/>
    </location>
</feature>
<proteinExistence type="inferred from homology"/>
<keyword evidence="6 7" id="KW-0998">Cell outer membrane</keyword>
<dbReference type="InterPro" id="IPR039426">
    <property type="entry name" value="TonB-dep_rcpt-like"/>
</dbReference>
<dbReference type="AlphaFoldDB" id="A0A5D3F142"/>
<dbReference type="FunFam" id="2.60.40.1120:FF:000003">
    <property type="entry name" value="Outer membrane protein Omp121"/>
    <property type="match status" value="1"/>
</dbReference>
<comment type="caution">
    <text evidence="10">The sequence shown here is derived from an EMBL/GenBank/DDBJ whole genome shotgun (WGS) entry which is preliminary data.</text>
</comment>
<dbReference type="Gene3D" id="2.170.130.10">
    <property type="entry name" value="TonB-dependent receptor, plug domain"/>
    <property type="match status" value="1"/>
</dbReference>
<keyword evidence="2 7" id="KW-0813">Transport</keyword>